<evidence type="ECO:0000313" key="4">
    <source>
        <dbReference type="Proteomes" id="UP000238350"/>
    </source>
</evidence>
<comment type="caution">
    <text evidence="3">The sequence shown here is derived from an EMBL/GenBank/DDBJ whole genome shotgun (WGS) entry which is preliminary data.</text>
</comment>
<proteinExistence type="predicted"/>
<sequence>MLGLRLRAVGVRVPFRRAQSTLSELTDKSKHIYNGQDQSSLLDKQAPNRETTWAPNQRPVKEAMQGPRFDGKDLSTQPRPQAAIELIAQQPIQYVHDTKAVCDGNFGGRRGGVQGHPKIYIDVDKPGAHGCQYCGIRYAHESQRESLES</sequence>
<dbReference type="Gene3D" id="2.60.260.40">
    <property type="entry name" value="q5lls5 like domains"/>
    <property type="match status" value="1"/>
</dbReference>
<dbReference type="RefSeq" id="XP_024666882.1">
    <property type="nucleotide sequence ID" value="XM_024811114.1"/>
</dbReference>
<evidence type="ECO:0000313" key="3">
    <source>
        <dbReference type="EMBL" id="PRT56937.1"/>
    </source>
</evidence>
<evidence type="ECO:0000256" key="1">
    <source>
        <dbReference type="SAM" id="MobiDB-lite"/>
    </source>
</evidence>
<evidence type="ECO:0000259" key="2">
    <source>
        <dbReference type="Pfam" id="PF10276"/>
    </source>
</evidence>
<dbReference type="Pfam" id="PF10276">
    <property type="entry name" value="zf-CHCC"/>
    <property type="match status" value="1"/>
</dbReference>
<gene>
    <name evidence="3" type="ORF">B9G98_04557</name>
</gene>
<dbReference type="EMBL" id="NDIQ01000022">
    <property type="protein sequence ID" value="PRT56937.1"/>
    <property type="molecule type" value="Genomic_DNA"/>
</dbReference>
<dbReference type="GO" id="GO:0006120">
    <property type="term" value="P:mitochondrial electron transport, NADH to ubiquinone"/>
    <property type="evidence" value="ECO:0007669"/>
    <property type="project" value="TreeGrafter"/>
</dbReference>
<dbReference type="GO" id="GO:0005739">
    <property type="term" value="C:mitochondrion"/>
    <property type="evidence" value="ECO:0007669"/>
    <property type="project" value="GOC"/>
</dbReference>
<protein>
    <submittedName>
        <fullName evidence="3">Lactobacillus shifted protein</fullName>
    </submittedName>
</protein>
<dbReference type="AlphaFoldDB" id="A0A2T0FPP4"/>
<dbReference type="PANTHER" id="PTHR13156">
    <property type="entry name" value="NADH-UBIQUINONE OXIDOREDUCTASE 13 KD-A SUBUNIT"/>
    <property type="match status" value="1"/>
</dbReference>
<name>A0A2T0FPP4_9ASCO</name>
<reference evidence="3 4" key="1">
    <citation type="submission" date="2017-04" db="EMBL/GenBank/DDBJ databases">
        <title>Genome sequencing of [Candida] sorbophila.</title>
        <authorList>
            <person name="Ahn J.O."/>
        </authorList>
    </citation>
    <scope>NUCLEOTIDE SEQUENCE [LARGE SCALE GENOMIC DNA]</scope>
    <source>
        <strain evidence="3 4">DS02</strain>
    </source>
</reference>
<keyword evidence="4" id="KW-1185">Reference proteome</keyword>
<dbReference type="PANTHER" id="PTHR13156:SF0">
    <property type="entry name" value="NADH DEHYDROGENASE [UBIQUINONE] IRON-SULFUR PROTEIN 6, MITOCHONDRIAL"/>
    <property type="match status" value="1"/>
</dbReference>
<accession>A0A2T0FPP4</accession>
<dbReference type="Proteomes" id="UP000238350">
    <property type="component" value="Unassembled WGS sequence"/>
</dbReference>
<dbReference type="OrthoDB" id="307899at2759"/>
<feature type="compositionally biased region" description="Polar residues" evidence="1">
    <location>
        <begin position="35"/>
        <end position="55"/>
    </location>
</feature>
<feature type="region of interest" description="Disordered" evidence="1">
    <location>
        <begin position="29"/>
        <end position="78"/>
    </location>
</feature>
<feature type="domain" description="Zinc finger CHCC-type" evidence="2">
    <location>
        <begin position="99"/>
        <end position="138"/>
    </location>
</feature>
<dbReference type="STRING" id="45607.A0A2T0FPP4"/>
<dbReference type="InterPro" id="IPR019401">
    <property type="entry name" value="Znf_CHCC"/>
</dbReference>
<dbReference type="GeneID" id="36518305"/>
<organism evidence="3 4">
    <name type="scientific">Wickerhamiella sorbophila</name>
    <dbReference type="NCBI Taxonomy" id="45607"/>
    <lineage>
        <taxon>Eukaryota</taxon>
        <taxon>Fungi</taxon>
        <taxon>Dikarya</taxon>
        <taxon>Ascomycota</taxon>
        <taxon>Saccharomycotina</taxon>
        <taxon>Dipodascomycetes</taxon>
        <taxon>Dipodascales</taxon>
        <taxon>Trichomonascaceae</taxon>
        <taxon>Wickerhamiella</taxon>
    </lineage>
</organism>